<feature type="domain" description="Beta-lactamase-related" evidence="2">
    <location>
        <begin position="65"/>
        <end position="386"/>
    </location>
</feature>
<keyword evidence="1" id="KW-0732">Signal</keyword>
<protein>
    <submittedName>
        <fullName evidence="3">Beta-lactamase family protein</fullName>
    </submittedName>
</protein>
<dbReference type="EMBL" id="WMLF01000392">
    <property type="protein sequence ID" value="MBB1246030.1"/>
    <property type="molecule type" value="Genomic_DNA"/>
</dbReference>
<dbReference type="RefSeq" id="WP_182857310.1">
    <property type="nucleotide sequence ID" value="NZ_WMLF01000392.1"/>
</dbReference>
<keyword evidence="4" id="KW-1185">Reference proteome</keyword>
<dbReference type="InterPro" id="IPR012338">
    <property type="entry name" value="Beta-lactam/transpept-like"/>
</dbReference>
<dbReference type="SUPFAM" id="SSF56601">
    <property type="entry name" value="beta-lactamase/transpeptidase-like"/>
    <property type="match status" value="1"/>
</dbReference>
<reference evidence="4" key="1">
    <citation type="journal article" date="2020" name="Syst. Appl. Microbiol.">
        <title>Streptomyces alkaliterrae sp. nov., isolated from an alkaline soil, and emended descriptions of Streptomyces alkaliphilus, Streptomyces calidiresistens and Streptomyces durbertensis.</title>
        <authorList>
            <person name="Swiecimska M."/>
            <person name="Golinska P."/>
            <person name="Nouioui I."/>
            <person name="Wypij M."/>
            <person name="Rai M."/>
            <person name="Sangal V."/>
            <person name="Goodfellow M."/>
        </authorList>
    </citation>
    <scope>NUCLEOTIDE SEQUENCE [LARGE SCALE GENOMIC DNA]</scope>
    <source>
        <strain evidence="4">DSM 104538</strain>
    </source>
</reference>
<evidence type="ECO:0000313" key="3">
    <source>
        <dbReference type="EMBL" id="MBB1246030.1"/>
    </source>
</evidence>
<organism evidence="3 4">
    <name type="scientific">Streptomyces durbertensis</name>
    <dbReference type="NCBI Taxonomy" id="2448886"/>
    <lineage>
        <taxon>Bacteria</taxon>
        <taxon>Bacillati</taxon>
        <taxon>Actinomycetota</taxon>
        <taxon>Actinomycetes</taxon>
        <taxon>Kitasatosporales</taxon>
        <taxon>Streptomycetaceae</taxon>
        <taxon>Streptomyces</taxon>
    </lineage>
</organism>
<dbReference type="InterPro" id="IPR050491">
    <property type="entry name" value="AmpC-like"/>
</dbReference>
<gene>
    <name evidence="3" type="ORF">GL263_21100</name>
</gene>
<evidence type="ECO:0000259" key="2">
    <source>
        <dbReference type="Pfam" id="PF00144"/>
    </source>
</evidence>
<dbReference type="Pfam" id="PF00144">
    <property type="entry name" value="Beta-lactamase"/>
    <property type="match status" value="1"/>
</dbReference>
<accession>A0ABR6EM94</accession>
<proteinExistence type="predicted"/>
<dbReference type="Gene3D" id="3.40.710.10">
    <property type="entry name" value="DD-peptidase/beta-lactamase superfamily"/>
    <property type="match status" value="1"/>
</dbReference>
<dbReference type="PANTHER" id="PTHR46825">
    <property type="entry name" value="D-ALANYL-D-ALANINE-CARBOXYPEPTIDASE/ENDOPEPTIDASE AMPH"/>
    <property type="match status" value="1"/>
</dbReference>
<evidence type="ECO:0000313" key="4">
    <source>
        <dbReference type="Proteomes" id="UP000766698"/>
    </source>
</evidence>
<evidence type="ECO:0000256" key="1">
    <source>
        <dbReference type="SAM" id="SignalP"/>
    </source>
</evidence>
<comment type="caution">
    <text evidence="3">The sequence shown here is derived from an EMBL/GenBank/DDBJ whole genome shotgun (WGS) entry which is preliminary data.</text>
</comment>
<feature type="signal peptide" evidence="1">
    <location>
        <begin position="1"/>
        <end position="27"/>
    </location>
</feature>
<dbReference type="InterPro" id="IPR001466">
    <property type="entry name" value="Beta-lactam-related"/>
</dbReference>
<feature type="chain" id="PRO_5045555942" evidence="1">
    <location>
        <begin position="28"/>
        <end position="421"/>
    </location>
</feature>
<dbReference type="Proteomes" id="UP000766698">
    <property type="component" value="Unassembled WGS sequence"/>
</dbReference>
<dbReference type="PANTHER" id="PTHR46825:SF7">
    <property type="entry name" value="D-ALANYL-D-ALANINE CARBOXYPEPTIDASE"/>
    <property type="match status" value="1"/>
</dbReference>
<sequence length="421" mass="45469">MRLTRTTRATAAAAALTTVLTLTPAQAATALAAPAAPAPAPARADTDRSAFQADVSAALREADFVSLAGELRVDGRPTGARAGVADLRTGAPVPARTTFRIASTTKTFVSVTLLQLVGEGRLSLDDPVERWLPGVVRGNGNNGNAVTVRNLLQNTSGIHNYTDSLEDGESAASFERHRFRRHTPEQLVALAMRHRPSFPPAHKDDPAPDWEYSNTNFVLAGMVIRAVTGNNWRVELERRILRPLRLADTHAPGGSPWLRGPHARTYHRFEDADGYTDTTVRDVTWADAAGELVSSHRDVHRFFTALLAGELLRPAEQRAMLRTVPMPAMYQEVWPGARYGLGVMSQDLPCGGVRWNHGGDLEGTAFRNSFTADGRSGISLVTSGKRYDDTAVFRQEEALQKVIDRALCARGAGASSAPHGG</sequence>
<name>A0ABR6EM94_9ACTN</name>